<dbReference type="Proteomes" id="UP000815677">
    <property type="component" value="Unassembled WGS sequence"/>
</dbReference>
<protein>
    <submittedName>
        <fullName evidence="2">Uncharacterized protein</fullName>
    </submittedName>
</protein>
<dbReference type="EMBL" id="DF848493">
    <property type="protein sequence ID" value="GAT54005.1"/>
    <property type="molecule type" value="Genomic_DNA"/>
</dbReference>
<accession>A0ABQ0LSA2</accession>
<evidence type="ECO:0000313" key="2">
    <source>
        <dbReference type="EMBL" id="GAT54005.1"/>
    </source>
</evidence>
<feature type="compositionally biased region" description="Pro residues" evidence="1">
    <location>
        <begin position="32"/>
        <end position="41"/>
    </location>
</feature>
<evidence type="ECO:0000313" key="3">
    <source>
        <dbReference type="Proteomes" id="UP000815677"/>
    </source>
</evidence>
<proteinExistence type="predicted"/>
<keyword evidence="3" id="KW-1185">Reference proteome</keyword>
<sequence length="432" mass="48720">MPRLIPRLIKIDLSGEFLPPRKISWPDTHSKPVPPSPPPNDPTRSLLLTPGNPITNARDYVRHKSRPTVFRLRETRKTESGVREMTPEERGWWSNPYLRMLASPVRQCLVSQRLFPTDLLIRLTSMRPPSTFKFMSKMNRVLVPDGVLHHAFKRRRSATGIYVICNRETVLALQQPRWWKMMNGVGPPRLAEQVMHQLRLRILQEVFLLLRAMKHAPSSRATRPPIIRRLRRAEWMQLRETGVLPYPGALAVVVLPPVNRDAETKERALTKNAFSAAPVDKPKAPPTEAALNPSPLAEDITEFKRELPPLSVLHPVSASALPLDDAPLLSFFRPLESSSAPRPLATERIPLFNGVALLPSRTHRAKLHEMFSEMLKIEARQKRRAGDGGTSSAEKKRGDNKASHAFLICASDELDVGALGVALWRARLFEGA</sequence>
<gene>
    <name evidence="2" type="ORF">MCHLO_10890</name>
</gene>
<evidence type="ECO:0000256" key="1">
    <source>
        <dbReference type="SAM" id="MobiDB-lite"/>
    </source>
</evidence>
<reference evidence="2" key="1">
    <citation type="submission" date="2014-09" db="EMBL/GenBank/DDBJ databases">
        <title>Genome sequence of the luminous mushroom Mycena chlorophos for searching fungal bioluminescence genes.</title>
        <authorList>
            <person name="Tanaka Y."/>
            <person name="Kasuga D."/>
            <person name="Oba Y."/>
            <person name="Hase S."/>
            <person name="Sato K."/>
            <person name="Oba Y."/>
            <person name="Sakakibara Y."/>
        </authorList>
    </citation>
    <scope>NUCLEOTIDE SEQUENCE</scope>
</reference>
<organism evidence="2 3">
    <name type="scientific">Mycena chlorophos</name>
    <name type="common">Agaric fungus</name>
    <name type="synonym">Agaricus chlorophos</name>
    <dbReference type="NCBI Taxonomy" id="658473"/>
    <lineage>
        <taxon>Eukaryota</taxon>
        <taxon>Fungi</taxon>
        <taxon>Dikarya</taxon>
        <taxon>Basidiomycota</taxon>
        <taxon>Agaricomycotina</taxon>
        <taxon>Agaricomycetes</taxon>
        <taxon>Agaricomycetidae</taxon>
        <taxon>Agaricales</taxon>
        <taxon>Marasmiineae</taxon>
        <taxon>Mycenaceae</taxon>
        <taxon>Mycena</taxon>
    </lineage>
</organism>
<feature type="region of interest" description="Disordered" evidence="1">
    <location>
        <begin position="23"/>
        <end position="45"/>
    </location>
</feature>
<name>A0ABQ0LSA2_MYCCL</name>